<accession>A0A846YPV1</accession>
<sequence>MRNSDGLRTAEVARRTGYSVQQLRNLERDGALPAAPRTAAGYRVYGEAHVWSARAYRALTAGADPGSAKTILRAVHRRDLRNMFALLDTAHARLDRERRDLDAARTAARAIADEPVAGIHPADAMNVSELARALGVRPSTLRHWDAAGVVVPHRTGPREARVYTPDDVRAARLVHQLRLAGYGIESLRQLVPELRGWRRWDDLAAALTARDARLDSRANALLDAAAALSALLGLSREG</sequence>
<dbReference type="PROSITE" id="PS50937">
    <property type="entry name" value="HTH_MERR_2"/>
    <property type="match status" value="2"/>
</dbReference>
<dbReference type="Proteomes" id="UP000570678">
    <property type="component" value="Unassembled WGS sequence"/>
</dbReference>
<dbReference type="InterPro" id="IPR047057">
    <property type="entry name" value="MerR_fam"/>
</dbReference>
<dbReference type="PANTHER" id="PTHR30204:SF93">
    <property type="entry name" value="HTH MERR-TYPE DOMAIN-CONTAINING PROTEIN"/>
    <property type="match status" value="1"/>
</dbReference>
<evidence type="ECO:0000259" key="3">
    <source>
        <dbReference type="PROSITE" id="PS50937"/>
    </source>
</evidence>
<dbReference type="Gene3D" id="1.10.1660.10">
    <property type="match status" value="2"/>
</dbReference>
<comment type="caution">
    <text evidence="4">The sequence shown here is derived from an EMBL/GenBank/DDBJ whole genome shotgun (WGS) entry which is preliminary data.</text>
</comment>
<dbReference type="SUPFAM" id="SSF46955">
    <property type="entry name" value="Putative DNA-binding domain"/>
    <property type="match status" value="2"/>
</dbReference>
<keyword evidence="5" id="KW-1185">Reference proteome</keyword>
<dbReference type="InterPro" id="IPR009061">
    <property type="entry name" value="DNA-bd_dom_put_sf"/>
</dbReference>
<name>A0A846YPV1_9NOCA</name>
<feature type="domain" description="HTH merR-type" evidence="3">
    <location>
        <begin position="124"/>
        <end position="193"/>
    </location>
</feature>
<keyword evidence="1" id="KW-0238">DNA-binding</keyword>
<dbReference type="GO" id="GO:0003700">
    <property type="term" value="F:DNA-binding transcription factor activity"/>
    <property type="evidence" value="ECO:0007669"/>
    <property type="project" value="InterPro"/>
</dbReference>
<proteinExistence type="predicted"/>
<reference evidence="4 5" key="1">
    <citation type="submission" date="2020-04" db="EMBL/GenBank/DDBJ databases">
        <title>MicrobeNet Type strains.</title>
        <authorList>
            <person name="Nicholson A.C."/>
        </authorList>
    </citation>
    <scope>NUCLEOTIDE SEQUENCE [LARGE SCALE GENOMIC DNA]</scope>
    <source>
        <strain evidence="4 5">JCM 3332</strain>
    </source>
</reference>
<dbReference type="PANTHER" id="PTHR30204">
    <property type="entry name" value="REDOX-CYCLING DRUG-SENSING TRANSCRIPTIONAL ACTIVATOR SOXR"/>
    <property type="match status" value="1"/>
</dbReference>
<evidence type="ECO:0000256" key="1">
    <source>
        <dbReference type="ARBA" id="ARBA00023125"/>
    </source>
</evidence>
<evidence type="ECO:0000313" key="4">
    <source>
        <dbReference type="EMBL" id="NKY59741.1"/>
    </source>
</evidence>
<protein>
    <submittedName>
        <fullName evidence="4">MerR family transcriptional regulator</fullName>
    </submittedName>
</protein>
<dbReference type="AlphaFoldDB" id="A0A846YPV1"/>
<dbReference type="SMART" id="SM00422">
    <property type="entry name" value="HTH_MERR"/>
    <property type="match status" value="2"/>
</dbReference>
<dbReference type="Pfam" id="PF13411">
    <property type="entry name" value="MerR_1"/>
    <property type="match status" value="1"/>
</dbReference>
<evidence type="ECO:0000256" key="2">
    <source>
        <dbReference type="SAM" id="Coils"/>
    </source>
</evidence>
<evidence type="ECO:0000313" key="5">
    <source>
        <dbReference type="Proteomes" id="UP000570678"/>
    </source>
</evidence>
<dbReference type="InterPro" id="IPR000551">
    <property type="entry name" value="MerR-type_HTH_dom"/>
</dbReference>
<organism evidence="4 5">
    <name type="scientific">Nocardia flavorosea</name>
    <dbReference type="NCBI Taxonomy" id="53429"/>
    <lineage>
        <taxon>Bacteria</taxon>
        <taxon>Bacillati</taxon>
        <taxon>Actinomycetota</taxon>
        <taxon>Actinomycetes</taxon>
        <taxon>Mycobacteriales</taxon>
        <taxon>Nocardiaceae</taxon>
        <taxon>Nocardia</taxon>
    </lineage>
</organism>
<dbReference type="EMBL" id="JAAXOT010000017">
    <property type="protein sequence ID" value="NKY59741.1"/>
    <property type="molecule type" value="Genomic_DNA"/>
</dbReference>
<dbReference type="Pfam" id="PF00376">
    <property type="entry name" value="MerR"/>
    <property type="match status" value="1"/>
</dbReference>
<keyword evidence="2" id="KW-0175">Coiled coil</keyword>
<dbReference type="GO" id="GO:0003677">
    <property type="term" value="F:DNA binding"/>
    <property type="evidence" value="ECO:0007669"/>
    <property type="project" value="UniProtKB-KW"/>
</dbReference>
<feature type="coiled-coil region" evidence="2">
    <location>
        <begin position="87"/>
        <end position="114"/>
    </location>
</feature>
<gene>
    <name evidence="4" type="ORF">HGA15_27040</name>
</gene>
<feature type="domain" description="HTH merR-type" evidence="3">
    <location>
        <begin position="6"/>
        <end position="50"/>
    </location>
</feature>